<dbReference type="EMBL" id="UGHR01000001">
    <property type="protein sequence ID" value="STQ91390.1"/>
    <property type="molecule type" value="Genomic_DNA"/>
</dbReference>
<dbReference type="Proteomes" id="UP000295794">
    <property type="component" value="Unassembled WGS sequence"/>
</dbReference>
<protein>
    <submittedName>
        <fullName evidence="3">KTSC domain-containing protein</fullName>
    </submittedName>
</protein>
<evidence type="ECO:0000313" key="4">
    <source>
        <dbReference type="Proteomes" id="UP000255108"/>
    </source>
</evidence>
<dbReference type="Proteomes" id="UP000255108">
    <property type="component" value="Unassembled WGS sequence"/>
</dbReference>
<gene>
    <name evidence="3" type="ORF">EV682_103123</name>
    <name evidence="2" type="ORF">NCTC11159_02462</name>
</gene>
<dbReference type="RefSeq" id="WP_115227601.1">
    <property type="nucleotide sequence ID" value="NZ_CAWOLO010000003.1"/>
</dbReference>
<dbReference type="Pfam" id="PF13619">
    <property type="entry name" value="KTSC"/>
    <property type="match status" value="1"/>
</dbReference>
<dbReference type="OrthoDB" id="8612029at2"/>
<reference evidence="2 4" key="1">
    <citation type="submission" date="2018-06" db="EMBL/GenBank/DDBJ databases">
        <authorList>
            <consortium name="Pathogen Informatics"/>
            <person name="Doyle S."/>
        </authorList>
    </citation>
    <scope>NUCLEOTIDE SEQUENCE [LARGE SCALE GENOMIC DNA]</scope>
    <source>
        <strain evidence="2 4">NCTC11159</strain>
    </source>
</reference>
<name>A0A377Q9I9_9NEIS</name>
<organism evidence="2 4">
    <name type="scientific">Iodobacter fluviatilis</name>
    <dbReference type="NCBI Taxonomy" id="537"/>
    <lineage>
        <taxon>Bacteria</taxon>
        <taxon>Pseudomonadati</taxon>
        <taxon>Pseudomonadota</taxon>
        <taxon>Betaproteobacteria</taxon>
        <taxon>Neisseriales</taxon>
        <taxon>Chitinibacteraceae</taxon>
        <taxon>Iodobacter</taxon>
    </lineage>
</organism>
<dbReference type="InterPro" id="IPR025309">
    <property type="entry name" value="KTSC_dom"/>
</dbReference>
<dbReference type="EMBL" id="SMBT01000003">
    <property type="protein sequence ID" value="TCU88539.1"/>
    <property type="molecule type" value="Genomic_DNA"/>
</dbReference>
<evidence type="ECO:0000313" key="5">
    <source>
        <dbReference type="Proteomes" id="UP000295794"/>
    </source>
</evidence>
<feature type="domain" description="KTSC" evidence="1">
    <location>
        <begin position="7"/>
        <end position="63"/>
    </location>
</feature>
<dbReference type="AlphaFoldDB" id="A0A377Q9I9"/>
<evidence type="ECO:0000259" key="1">
    <source>
        <dbReference type="Pfam" id="PF13619"/>
    </source>
</evidence>
<accession>A0A377Q9I9</accession>
<sequence length="71" mass="7922">MDLISVSSSNLKAVGYDPASQTLQIAFRNGGRYEYYNVPPAIHAALMAASSKGSYFDARIKNASYRYRKLR</sequence>
<proteinExistence type="predicted"/>
<reference evidence="3 5" key="2">
    <citation type="submission" date="2019-03" db="EMBL/GenBank/DDBJ databases">
        <title>Genomic Encyclopedia of Type Strains, Phase IV (KMG-IV): sequencing the most valuable type-strain genomes for metagenomic binning, comparative biology and taxonomic classification.</title>
        <authorList>
            <person name="Goeker M."/>
        </authorList>
    </citation>
    <scope>NUCLEOTIDE SEQUENCE [LARGE SCALE GENOMIC DNA]</scope>
    <source>
        <strain evidence="3 5">DSM 3764</strain>
    </source>
</reference>
<keyword evidence="5" id="KW-1185">Reference proteome</keyword>
<evidence type="ECO:0000313" key="3">
    <source>
        <dbReference type="EMBL" id="TCU88539.1"/>
    </source>
</evidence>
<evidence type="ECO:0000313" key="2">
    <source>
        <dbReference type="EMBL" id="STQ91390.1"/>
    </source>
</evidence>